<name>A0A1M5BV66_9FLAO</name>
<dbReference type="InterPro" id="IPR013785">
    <property type="entry name" value="Aldolase_TIM"/>
</dbReference>
<dbReference type="RefSeq" id="WP_034743776.1">
    <property type="nucleotide sequence ID" value="NZ_FQVE01000002.1"/>
</dbReference>
<evidence type="ECO:0000313" key="7">
    <source>
        <dbReference type="Proteomes" id="UP000028719"/>
    </source>
</evidence>
<dbReference type="PANTHER" id="PTHR22893">
    <property type="entry name" value="NADH OXIDOREDUCTASE-RELATED"/>
    <property type="match status" value="1"/>
</dbReference>
<sequence length="361" mass="39941">MNLLQPTYLGSIQLTNHMVMAPMTRSRADANGLVGPLTTLYYQQRASAGLIISEGLTISKQAIGMPFIPGIYTPDHIASWKNVTDAVHQAGGKIFAQLWHMGRAAHSQNKNGEIPVAPSAIAIPTQTIFTEIGQRPFETPRELINQEIKQTIQDYKQAAINAIEAGFDGVELHGGFGYLPNQFLSESSNTRTDEFGGSIENRSRFTLDVMKALIEAIGPGKVGIKLSPSIIYHGILDSDPVSLYTYLITELNKLDIAYIHLMQPMFPIDEYPQYPKDVIEGYGKIIQKPLIINAGYTRETAEEVIKAEKAQLVSFGALFLANPDLPERFHLNTELNVPDRATMYGGGDEKGYTDYPFLHQI</sequence>
<dbReference type="EMBL" id="FQVE01000002">
    <property type="protein sequence ID" value="SHF46335.1"/>
    <property type="molecule type" value="Genomic_DNA"/>
</dbReference>
<dbReference type="Gene3D" id="3.20.20.70">
    <property type="entry name" value="Aldolase class I"/>
    <property type="match status" value="1"/>
</dbReference>
<dbReference type="Pfam" id="PF00724">
    <property type="entry name" value="Oxidored_FMN"/>
    <property type="match status" value="1"/>
</dbReference>
<organism evidence="6 8">
    <name type="scientific">Chryseobacterium vrystaatense</name>
    <dbReference type="NCBI Taxonomy" id="307480"/>
    <lineage>
        <taxon>Bacteria</taxon>
        <taxon>Pseudomonadati</taxon>
        <taxon>Bacteroidota</taxon>
        <taxon>Flavobacteriia</taxon>
        <taxon>Flavobacteriales</taxon>
        <taxon>Weeksellaceae</taxon>
        <taxon>Chryseobacterium group</taxon>
        <taxon>Chryseobacterium</taxon>
    </lineage>
</organism>
<feature type="domain" description="NADH:flavin oxidoreductase/NADH oxidase N-terminal" evidence="4">
    <location>
        <begin position="3"/>
        <end position="334"/>
    </location>
</feature>
<keyword evidence="7" id="KW-1185">Reference proteome</keyword>
<protein>
    <submittedName>
        <fullName evidence="6">N-ethylmaleimide reductase</fullName>
    </submittedName>
</protein>
<dbReference type="AlphaFoldDB" id="A0A1M5BV66"/>
<comment type="similarity">
    <text evidence="2">Belongs to the NADH:flavin oxidoreductase/NADH oxidase family.</text>
</comment>
<evidence type="ECO:0000313" key="8">
    <source>
        <dbReference type="Proteomes" id="UP000184108"/>
    </source>
</evidence>
<dbReference type="GO" id="GO:0016628">
    <property type="term" value="F:oxidoreductase activity, acting on the CH-CH group of donors, NAD or NADP as acceptor"/>
    <property type="evidence" value="ECO:0007669"/>
    <property type="project" value="UniProtKB-ARBA"/>
</dbReference>
<gene>
    <name evidence="5" type="ORF">IW16_11465</name>
    <name evidence="6" type="ORF">SAMN02787073_2393</name>
</gene>
<evidence type="ECO:0000313" key="5">
    <source>
        <dbReference type="EMBL" id="KFF26474.1"/>
    </source>
</evidence>
<dbReference type="GO" id="GO:0005829">
    <property type="term" value="C:cytosol"/>
    <property type="evidence" value="ECO:0007669"/>
    <property type="project" value="TreeGrafter"/>
</dbReference>
<dbReference type="GO" id="GO:0010181">
    <property type="term" value="F:FMN binding"/>
    <property type="evidence" value="ECO:0007669"/>
    <property type="project" value="InterPro"/>
</dbReference>
<comment type="cofactor">
    <cofactor evidence="1">
        <name>FMN</name>
        <dbReference type="ChEBI" id="CHEBI:58210"/>
    </cofactor>
</comment>
<evidence type="ECO:0000259" key="4">
    <source>
        <dbReference type="Pfam" id="PF00724"/>
    </source>
</evidence>
<keyword evidence="3" id="KW-0560">Oxidoreductase</keyword>
<dbReference type="InterPro" id="IPR001155">
    <property type="entry name" value="OxRdtase_FMN_N"/>
</dbReference>
<evidence type="ECO:0000313" key="6">
    <source>
        <dbReference type="EMBL" id="SHF46335.1"/>
    </source>
</evidence>
<dbReference type="Proteomes" id="UP000028719">
    <property type="component" value="Unassembled WGS sequence"/>
</dbReference>
<evidence type="ECO:0000256" key="2">
    <source>
        <dbReference type="ARBA" id="ARBA00005979"/>
    </source>
</evidence>
<reference evidence="6" key="2">
    <citation type="submission" date="2016-11" db="EMBL/GenBank/DDBJ databases">
        <authorList>
            <person name="Jaros S."/>
            <person name="Januszkiewicz K."/>
            <person name="Wedrychowicz H."/>
        </authorList>
    </citation>
    <scope>NUCLEOTIDE SEQUENCE [LARGE SCALE GENOMIC DNA]</scope>
    <source>
        <strain evidence="6">YR203</strain>
    </source>
</reference>
<dbReference type="FunFam" id="3.20.20.70:FF:000059">
    <property type="entry name" value="N-ethylmaleimide reductase, FMN-linked"/>
    <property type="match status" value="1"/>
</dbReference>
<proteinExistence type="inferred from homology"/>
<dbReference type="PANTHER" id="PTHR22893:SF91">
    <property type="entry name" value="NADPH DEHYDROGENASE 2-RELATED"/>
    <property type="match status" value="1"/>
</dbReference>
<reference evidence="8" key="3">
    <citation type="submission" date="2016-11" db="EMBL/GenBank/DDBJ databases">
        <authorList>
            <person name="Varghese N."/>
            <person name="Submissions S."/>
        </authorList>
    </citation>
    <scope>NUCLEOTIDE SEQUENCE [LARGE SCALE GENOMIC DNA]</scope>
    <source>
        <strain evidence="8">YR203</strain>
    </source>
</reference>
<reference evidence="5 7" key="1">
    <citation type="submission" date="2014-07" db="EMBL/GenBank/DDBJ databases">
        <title>Genome of Chryseobacterium vrystaatense LMG 22846.</title>
        <authorList>
            <person name="Pipes S.E."/>
            <person name="Stropko S.J."/>
            <person name="Newman J.D."/>
        </authorList>
    </citation>
    <scope>NUCLEOTIDE SEQUENCE [LARGE SCALE GENOMIC DNA]</scope>
    <source>
        <strain evidence="5 7">LMG 22846</strain>
    </source>
</reference>
<dbReference type="Proteomes" id="UP000184108">
    <property type="component" value="Unassembled WGS sequence"/>
</dbReference>
<dbReference type="CDD" id="cd02933">
    <property type="entry name" value="OYE_like_FMN"/>
    <property type="match status" value="1"/>
</dbReference>
<dbReference type="EMBL" id="JPRI01000003">
    <property type="protein sequence ID" value="KFF26474.1"/>
    <property type="molecule type" value="Genomic_DNA"/>
</dbReference>
<dbReference type="OrthoDB" id="9772736at2"/>
<accession>A0A1M5BV66</accession>
<dbReference type="SUPFAM" id="SSF51395">
    <property type="entry name" value="FMN-linked oxidoreductases"/>
    <property type="match status" value="1"/>
</dbReference>
<evidence type="ECO:0000256" key="3">
    <source>
        <dbReference type="ARBA" id="ARBA00023002"/>
    </source>
</evidence>
<dbReference type="InterPro" id="IPR045247">
    <property type="entry name" value="Oye-like"/>
</dbReference>
<evidence type="ECO:0000256" key="1">
    <source>
        <dbReference type="ARBA" id="ARBA00001917"/>
    </source>
</evidence>